<dbReference type="SUPFAM" id="SSF51735">
    <property type="entry name" value="NAD(P)-binding Rossmann-fold domains"/>
    <property type="match status" value="1"/>
</dbReference>
<dbReference type="Proteomes" id="UP000278746">
    <property type="component" value="Unassembled WGS sequence"/>
</dbReference>
<evidence type="ECO:0000313" key="3">
    <source>
        <dbReference type="EMBL" id="RNA67674.1"/>
    </source>
</evidence>
<dbReference type="PANTHER" id="PTHR43377">
    <property type="entry name" value="BILIVERDIN REDUCTASE A"/>
    <property type="match status" value="1"/>
</dbReference>
<name>A0A3M7TPW0_9BACI</name>
<evidence type="ECO:0000259" key="1">
    <source>
        <dbReference type="Pfam" id="PF01408"/>
    </source>
</evidence>
<organism evidence="3 4">
    <name type="scientific">Alteribacter keqinensis</name>
    <dbReference type="NCBI Taxonomy" id="2483800"/>
    <lineage>
        <taxon>Bacteria</taxon>
        <taxon>Bacillati</taxon>
        <taxon>Bacillota</taxon>
        <taxon>Bacilli</taxon>
        <taxon>Bacillales</taxon>
        <taxon>Bacillaceae</taxon>
        <taxon>Alteribacter</taxon>
    </lineage>
</organism>
<reference evidence="3 4" key="1">
    <citation type="submission" date="2018-10" db="EMBL/GenBank/DDBJ databases">
        <title>Bacillus Keqinensis sp. nov., a moderately halophilic bacterium isolated from a saline-alkaline lake.</title>
        <authorList>
            <person name="Wang H."/>
        </authorList>
    </citation>
    <scope>NUCLEOTIDE SEQUENCE [LARGE SCALE GENOMIC DNA]</scope>
    <source>
        <strain evidence="3 4">KQ-3</strain>
    </source>
</reference>
<protein>
    <submittedName>
        <fullName evidence="3">Gfo/Idh/MocA family oxidoreductase</fullName>
    </submittedName>
</protein>
<dbReference type="InterPro" id="IPR036291">
    <property type="entry name" value="NAD(P)-bd_dom_sf"/>
</dbReference>
<dbReference type="InterPro" id="IPR051450">
    <property type="entry name" value="Gfo/Idh/MocA_Oxidoreductases"/>
</dbReference>
<dbReference type="AlphaFoldDB" id="A0A3M7TPW0"/>
<dbReference type="Pfam" id="PF01408">
    <property type="entry name" value="GFO_IDH_MocA"/>
    <property type="match status" value="1"/>
</dbReference>
<feature type="domain" description="Gfo/Idh/MocA-like oxidoreductase N-terminal" evidence="1">
    <location>
        <begin position="3"/>
        <end position="121"/>
    </location>
</feature>
<dbReference type="Gene3D" id="3.40.50.720">
    <property type="entry name" value="NAD(P)-binding Rossmann-like Domain"/>
    <property type="match status" value="1"/>
</dbReference>
<dbReference type="Pfam" id="PF22725">
    <property type="entry name" value="GFO_IDH_MocA_C3"/>
    <property type="match status" value="1"/>
</dbReference>
<dbReference type="SUPFAM" id="SSF55347">
    <property type="entry name" value="Glyceraldehyde-3-phosphate dehydrogenase-like, C-terminal domain"/>
    <property type="match status" value="1"/>
</dbReference>
<dbReference type="OrthoDB" id="9815825at2"/>
<gene>
    <name evidence="3" type="ORF">EBO34_13210</name>
</gene>
<dbReference type="InterPro" id="IPR000683">
    <property type="entry name" value="Gfo/Idh/MocA-like_OxRdtase_N"/>
</dbReference>
<dbReference type="InterPro" id="IPR055170">
    <property type="entry name" value="GFO_IDH_MocA-like_dom"/>
</dbReference>
<accession>A0A3M7TPW0</accession>
<dbReference type="EMBL" id="RHIB01000002">
    <property type="protein sequence ID" value="RNA67674.1"/>
    <property type="molecule type" value="Genomic_DNA"/>
</dbReference>
<proteinExistence type="predicted"/>
<feature type="domain" description="GFO/IDH/MocA-like oxidoreductase" evidence="2">
    <location>
        <begin position="130"/>
        <end position="247"/>
    </location>
</feature>
<evidence type="ECO:0000259" key="2">
    <source>
        <dbReference type="Pfam" id="PF22725"/>
    </source>
</evidence>
<dbReference type="GO" id="GO:0000166">
    <property type="term" value="F:nucleotide binding"/>
    <property type="evidence" value="ECO:0007669"/>
    <property type="project" value="InterPro"/>
</dbReference>
<comment type="caution">
    <text evidence="3">The sequence shown here is derived from an EMBL/GenBank/DDBJ whole genome shotgun (WGS) entry which is preliminary data.</text>
</comment>
<dbReference type="Gene3D" id="3.30.360.10">
    <property type="entry name" value="Dihydrodipicolinate Reductase, domain 2"/>
    <property type="match status" value="1"/>
</dbReference>
<keyword evidence="4" id="KW-1185">Reference proteome</keyword>
<evidence type="ECO:0000313" key="4">
    <source>
        <dbReference type="Proteomes" id="UP000278746"/>
    </source>
</evidence>
<dbReference type="PANTHER" id="PTHR43377:SF1">
    <property type="entry name" value="BILIVERDIN REDUCTASE A"/>
    <property type="match status" value="1"/>
</dbReference>
<dbReference type="RefSeq" id="WP_122899311.1">
    <property type="nucleotide sequence ID" value="NZ_RHIB01000002.1"/>
</dbReference>
<sequence>MVKIVLVGTGTMGGVHAGAYSKMDDVTIAGIVDKDEKALDAMVRAYNSKGFTSVEELIESGLEFDLIDICLPTPLHSRVAKLAADAGKSIICEKPLARTVEEARELVDYCEEKDVKLFVGHVVRFFHEYSYVKKRVEEGAVGKPCIARTFRGGAFPQGRENWYADPENSGGLVLDMIIHDFDFLRWCFGEVERVTARGLLEYVEKGLDYALATIVFKNGVMAHVEGSWAHEGFSTALEIAGEDGVLELPNSRNASVELEQRKVSLSEGGVMVPKSPVVDDPYYLELKHFIECWKTGEIPLVTADDACEALKIAHAVLESIKTKEPVTLS</sequence>